<dbReference type="AlphaFoldDB" id="A0A0C1QHL4"/>
<name>A0A0C1QHL4_9RICK</name>
<dbReference type="Proteomes" id="UP000031258">
    <property type="component" value="Unassembled WGS sequence"/>
</dbReference>
<gene>
    <name evidence="1" type="ORF">NF27_EY00900</name>
</gene>
<reference evidence="1 2" key="1">
    <citation type="submission" date="2014-11" db="EMBL/GenBank/DDBJ databases">
        <title>A Rickettsiales Symbiont of Amoebae With Ancient Features.</title>
        <authorList>
            <person name="Schulz F."/>
            <person name="Martijn J."/>
            <person name="Wascher F."/>
            <person name="Kostanjsek R."/>
            <person name="Ettema T.J."/>
            <person name="Horn M."/>
        </authorList>
    </citation>
    <scope>NUCLEOTIDE SEQUENCE [LARGE SCALE GENOMIC DNA]</scope>
    <source>
        <strain evidence="1 2">UWC36</strain>
    </source>
</reference>
<accession>A0A0C1QHL4</accession>
<organism evidence="1 2">
    <name type="scientific">Candidatus Jidaibacter acanthamoebae</name>
    <dbReference type="NCBI Taxonomy" id="86105"/>
    <lineage>
        <taxon>Bacteria</taxon>
        <taxon>Pseudomonadati</taxon>
        <taxon>Pseudomonadota</taxon>
        <taxon>Alphaproteobacteria</taxon>
        <taxon>Rickettsiales</taxon>
        <taxon>Candidatus Midichloriaceae</taxon>
        <taxon>Candidatus Jidaibacter</taxon>
    </lineage>
</organism>
<keyword evidence="2" id="KW-1185">Reference proteome</keyword>
<protein>
    <submittedName>
        <fullName evidence="1">Uncharacterized protein</fullName>
    </submittedName>
</protein>
<evidence type="ECO:0000313" key="2">
    <source>
        <dbReference type="Proteomes" id="UP000031258"/>
    </source>
</evidence>
<dbReference type="EMBL" id="JSWE01000124">
    <property type="protein sequence ID" value="KIE04994.1"/>
    <property type="molecule type" value="Genomic_DNA"/>
</dbReference>
<evidence type="ECO:0000313" key="1">
    <source>
        <dbReference type="EMBL" id="KIE04994.1"/>
    </source>
</evidence>
<proteinExistence type="predicted"/>
<comment type="caution">
    <text evidence="1">The sequence shown here is derived from an EMBL/GenBank/DDBJ whole genome shotgun (WGS) entry which is preliminary data.</text>
</comment>
<dbReference type="RefSeq" id="WP_161791819.1">
    <property type="nucleotide sequence ID" value="NZ_JSWE01000124.1"/>
</dbReference>
<sequence>MTIFTQQNFTLVEVYSQPSPYNNYISNDEEEIIFSDKDDELELIKMLESKIKKLNH</sequence>